<dbReference type="PANTHER" id="PTHR35175">
    <property type="entry name" value="DUF1289 DOMAIN-CONTAINING PROTEIN"/>
    <property type="match status" value="1"/>
</dbReference>
<dbReference type="AlphaFoldDB" id="A0A7V5RQI7"/>
<proteinExistence type="predicted"/>
<comment type="caution">
    <text evidence="1">The sequence shown here is derived from an EMBL/GenBank/DDBJ whole genome shotgun (WGS) entry which is preliminary data.</text>
</comment>
<evidence type="ECO:0000313" key="1">
    <source>
        <dbReference type="EMBL" id="HHM02916.1"/>
    </source>
</evidence>
<dbReference type="EMBL" id="DRLI01000301">
    <property type="protein sequence ID" value="HHM02916.1"/>
    <property type="molecule type" value="Genomic_DNA"/>
</dbReference>
<protein>
    <submittedName>
        <fullName evidence="1">DUF1289 domain-containing protein</fullName>
    </submittedName>
</protein>
<dbReference type="PANTHER" id="PTHR35175:SF2">
    <property type="entry name" value="DUF1289 DOMAIN-CONTAINING PROTEIN"/>
    <property type="match status" value="1"/>
</dbReference>
<dbReference type="Proteomes" id="UP000885771">
    <property type="component" value="Unassembled WGS sequence"/>
</dbReference>
<organism evidence="1">
    <name type="scientific">Caldithrix abyssi</name>
    <dbReference type="NCBI Taxonomy" id="187145"/>
    <lineage>
        <taxon>Bacteria</taxon>
        <taxon>Pseudomonadati</taxon>
        <taxon>Calditrichota</taxon>
        <taxon>Calditrichia</taxon>
        <taxon>Calditrichales</taxon>
        <taxon>Calditrichaceae</taxon>
        <taxon>Caldithrix</taxon>
    </lineage>
</organism>
<dbReference type="InterPro" id="IPR010710">
    <property type="entry name" value="DUF1289"/>
</dbReference>
<name>A0A7V5RQI7_CALAY</name>
<reference evidence="1" key="1">
    <citation type="journal article" date="2020" name="mSystems">
        <title>Genome- and Community-Level Interaction Insights into Carbon Utilization and Element Cycling Functions of Hydrothermarchaeota in Hydrothermal Sediment.</title>
        <authorList>
            <person name="Zhou Z."/>
            <person name="Liu Y."/>
            <person name="Xu W."/>
            <person name="Pan J."/>
            <person name="Luo Z.H."/>
            <person name="Li M."/>
        </authorList>
    </citation>
    <scope>NUCLEOTIDE SEQUENCE [LARGE SCALE GENOMIC DNA]</scope>
    <source>
        <strain evidence="1">HyVt-460</strain>
    </source>
</reference>
<dbReference type="Pfam" id="PF06945">
    <property type="entry name" value="DUF1289"/>
    <property type="match status" value="1"/>
</dbReference>
<accession>A0A7V5RQI7</accession>
<gene>
    <name evidence="1" type="ORF">ENJ15_07855</name>
</gene>
<sequence length="56" mass="6666">MSPCTNLCEMDELSGLCKGCWRTIEEISEWRRMSHSRKLAVLKNIQRRKSQQKKQI</sequence>